<comment type="caution">
    <text evidence="2">The sequence shown here is derived from an EMBL/GenBank/DDBJ whole genome shotgun (WGS) entry which is preliminary data.</text>
</comment>
<organism evidence="2 3">
    <name type="scientific">Seminavis robusta</name>
    <dbReference type="NCBI Taxonomy" id="568900"/>
    <lineage>
        <taxon>Eukaryota</taxon>
        <taxon>Sar</taxon>
        <taxon>Stramenopiles</taxon>
        <taxon>Ochrophyta</taxon>
        <taxon>Bacillariophyta</taxon>
        <taxon>Bacillariophyceae</taxon>
        <taxon>Bacillariophycidae</taxon>
        <taxon>Naviculales</taxon>
        <taxon>Naviculaceae</taxon>
        <taxon>Seminavis</taxon>
    </lineage>
</organism>
<dbReference type="Gene3D" id="3.80.10.10">
    <property type="entry name" value="Ribonuclease Inhibitor"/>
    <property type="match status" value="1"/>
</dbReference>
<gene>
    <name evidence="2" type="ORF">SEMRO_390_G132860.1</name>
</gene>
<evidence type="ECO:0000313" key="2">
    <source>
        <dbReference type="EMBL" id="CAB9509450.1"/>
    </source>
</evidence>
<dbReference type="SUPFAM" id="SSF52047">
    <property type="entry name" value="RNI-like"/>
    <property type="match status" value="1"/>
</dbReference>
<feature type="compositionally biased region" description="Basic residues" evidence="1">
    <location>
        <begin position="273"/>
        <end position="286"/>
    </location>
</feature>
<dbReference type="InterPro" id="IPR032675">
    <property type="entry name" value="LRR_dom_sf"/>
</dbReference>
<keyword evidence="3" id="KW-1185">Reference proteome</keyword>
<evidence type="ECO:0000256" key="1">
    <source>
        <dbReference type="SAM" id="MobiDB-lite"/>
    </source>
</evidence>
<feature type="region of interest" description="Disordered" evidence="1">
    <location>
        <begin position="261"/>
        <end position="293"/>
    </location>
</feature>
<accession>A0A9N8DZH3</accession>
<reference evidence="2" key="1">
    <citation type="submission" date="2020-06" db="EMBL/GenBank/DDBJ databases">
        <authorList>
            <consortium name="Plant Systems Biology data submission"/>
        </authorList>
    </citation>
    <scope>NUCLEOTIDE SEQUENCE</scope>
    <source>
        <strain evidence="2">D6</strain>
    </source>
</reference>
<dbReference type="AlphaFoldDB" id="A0A9N8DZH3"/>
<proteinExistence type="predicted"/>
<dbReference type="Proteomes" id="UP001153069">
    <property type="component" value="Unassembled WGS sequence"/>
</dbReference>
<dbReference type="EMBL" id="CAICTM010000389">
    <property type="protein sequence ID" value="CAB9509450.1"/>
    <property type="molecule type" value="Genomic_DNA"/>
</dbReference>
<name>A0A9N8DZH3_9STRA</name>
<protein>
    <submittedName>
        <fullName evidence="2">Uncharacterized protein</fullName>
    </submittedName>
</protein>
<sequence length="427" mass="48104">MGYHNSHQEIRVLSVEDAIETLTKLEHRLKEGTSVKQRKRVKGVQSLSLTLALADTSVPQDEQLVTLCQGVARCFPKLKSLQLSSEIEHEEHPESHGHTFCIPVQALTALLHPNKGLKKLNELTLDGLYFHANDESIRILVKAISRHDGIKKCYLYDTKMTNLSSGRSAMEKFVSAIAKKVEKLVIIGCRLAALEEAEAGVWDGSCLVKLCRSTTLQEVKLHNIRELQEEHMVLMSQALTTNTSIRKLSILKTQELADLPPEESLHASNHRQLDKKKKKKSSRRSNRQTLSSDAGTLAMANMLRENTTLEEICLSAVDFNEYSAMFLGNALEQDNTTLRELWLMIPAHNGGTSSFPVDDRRIEHYLRLNRAGRYRVMQQAADAGGSMIPTGDERKFWINTLLVSKRDIDCSFFLLRNMPSLCDGTIR</sequence>
<evidence type="ECO:0000313" key="3">
    <source>
        <dbReference type="Proteomes" id="UP001153069"/>
    </source>
</evidence>